<proteinExistence type="predicted"/>
<dbReference type="GO" id="GO:0006355">
    <property type="term" value="P:regulation of DNA-templated transcription"/>
    <property type="evidence" value="ECO:0007669"/>
    <property type="project" value="InterPro"/>
</dbReference>
<evidence type="ECO:0000259" key="1">
    <source>
        <dbReference type="PROSITE" id="PS50932"/>
    </source>
</evidence>
<dbReference type="Proteomes" id="UP000050482">
    <property type="component" value="Unassembled WGS sequence"/>
</dbReference>
<dbReference type="PANTHER" id="PTHR30363">
    <property type="entry name" value="HTH-TYPE TRANSCRIPTIONAL REGULATOR SRLR-RELATED"/>
    <property type="match status" value="1"/>
</dbReference>
<name>A0A0P9CGS7_9BACL</name>
<dbReference type="PATRIC" id="fig|471514.4.peg.3129"/>
<dbReference type="STRING" id="471514.AN477_04865"/>
<dbReference type="SUPFAM" id="SSF47413">
    <property type="entry name" value="lambda repressor-like DNA-binding domains"/>
    <property type="match status" value="1"/>
</dbReference>
<protein>
    <recommendedName>
        <fullName evidence="1">HTH lacI-type domain-containing protein</fullName>
    </recommendedName>
</protein>
<feature type="domain" description="HTH lacI-type" evidence="1">
    <location>
        <begin position="2"/>
        <end position="56"/>
    </location>
</feature>
<dbReference type="InterPro" id="IPR010982">
    <property type="entry name" value="Lambda_DNA-bd_dom_sf"/>
</dbReference>
<dbReference type="GO" id="GO:0003677">
    <property type="term" value="F:DNA binding"/>
    <property type="evidence" value="ECO:0007669"/>
    <property type="project" value="InterPro"/>
</dbReference>
<dbReference type="RefSeq" id="WP_054968047.1">
    <property type="nucleotide sequence ID" value="NZ_LJCO01000019.1"/>
</dbReference>
<gene>
    <name evidence="2" type="ORF">AN477_04865</name>
</gene>
<dbReference type="InterPro" id="IPR050313">
    <property type="entry name" value="Carb_Metab_HTH_regulators"/>
</dbReference>
<dbReference type="AlphaFoldDB" id="A0A0P9CGS7"/>
<dbReference type="CDD" id="cd01392">
    <property type="entry name" value="HTH_LacI"/>
    <property type="match status" value="1"/>
</dbReference>
<dbReference type="OrthoDB" id="43195at2"/>
<organism evidence="2 3">
    <name type="scientific">Alicyclobacillus ferrooxydans</name>
    <dbReference type="NCBI Taxonomy" id="471514"/>
    <lineage>
        <taxon>Bacteria</taxon>
        <taxon>Bacillati</taxon>
        <taxon>Bacillota</taxon>
        <taxon>Bacilli</taxon>
        <taxon>Bacillales</taxon>
        <taxon>Alicyclobacillaceae</taxon>
        <taxon>Alicyclobacillus</taxon>
    </lineage>
</organism>
<dbReference type="PROSITE" id="PS50932">
    <property type="entry name" value="HTH_LACI_2"/>
    <property type="match status" value="1"/>
</dbReference>
<dbReference type="InterPro" id="IPR014036">
    <property type="entry name" value="DeoR-like_C"/>
</dbReference>
<evidence type="ECO:0000313" key="3">
    <source>
        <dbReference type="Proteomes" id="UP000050482"/>
    </source>
</evidence>
<dbReference type="Pfam" id="PF00356">
    <property type="entry name" value="LacI"/>
    <property type="match status" value="1"/>
</dbReference>
<evidence type="ECO:0000313" key="2">
    <source>
        <dbReference type="EMBL" id="KPV44938.1"/>
    </source>
</evidence>
<sequence>MVTIKDIARQVGTSLSTVSRVLNGVPTRDKELAQRILEIANQMNYQPNEAGRMLRTGVDDEFGPVFDVRSQQGWQEKRVIAAEAARMAQFSDVVVLDSGSTVAHVAYYLPPEVLVYTNSLAVLQPLAKRGIHVHVAPGLYVPAMAAVFGQETEEYFSRHGSSIYFLSSARVDVRAGLFNLNPATYGVKLAALAHARKTVLLAHHDKFCDSGLEAFAPLSSVDVIVTDFVPKVFRDTLLQSGLEVVETSPENAG</sequence>
<dbReference type="SMART" id="SM01134">
    <property type="entry name" value="DeoRC"/>
    <property type="match status" value="1"/>
</dbReference>
<accession>A0A0P9CGS7</accession>
<keyword evidence="3" id="KW-1185">Reference proteome</keyword>
<dbReference type="InterPro" id="IPR037171">
    <property type="entry name" value="NagB/RpiA_transferase-like"/>
</dbReference>
<reference evidence="2 3" key="1">
    <citation type="submission" date="2015-09" db="EMBL/GenBank/DDBJ databases">
        <title>Draft genome sequence of Alicyclobacillus ferrooxydans DSM 22381.</title>
        <authorList>
            <person name="Hemp J."/>
        </authorList>
    </citation>
    <scope>NUCLEOTIDE SEQUENCE [LARGE SCALE GENOMIC DNA]</scope>
    <source>
        <strain evidence="2 3">TC-34</strain>
    </source>
</reference>
<dbReference type="Gene3D" id="1.10.260.40">
    <property type="entry name" value="lambda repressor-like DNA-binding domains"/>
    <property type="match status" value="1"/>
</dbReference>
<dbReference type="PANTHER" id="PTHR30363:SF44">
    <property type="entry name" value="AGA OPERON TRANSCRIPTIONAL REPRESSOR-RELATED"/>
    <property type="match status" value="1"/>
</dbReference>
<dbReference type="EMBL" id="LJCO01000019">
    <property type="protein sequence ID" value="KPV44938.1"/>
    <property type="molecule type" value="Genomic_DNA"/>
</dbReference>
<dbReference type="SMART" id="SM00354">
    <property type="entry name" value="HTH_LACI"/>
    <property type="match status" value="1"/>
</dbReference>
<comment type="caution">
    <text evidence="2">The sequence shown here is derived from an EMBL/GenBank/DDBJ whole genome shotgun (WGS) entry which is preliminary data.</text>
</comment>
<dbReference type="Pfam" id="PF00455">
    <property type="entry name" value="DeoRC"/>
    <property type="match status" value="1"/>
</dbReference>
<dbReference type="SUPFAM" id="SSF100950">
    <property type="entry name" value="NagB/RpiA/CoA transferase-like"/>
    <property type="match status" value="1"/>
</dbReference>
<dbReference type="InterPro" id="IPR000843">
    <property type="entry name" value="HTH_LacI"/>
</dbReference>